<protein>
    <submittedName>
        <fullName evidence="3">Glycosyltransferase family 4 protein</fullName>
    </submittedName>
</protein>
<dbReference type="EMBL" id="CP054140">
    <property type="protein sequence ID" value="QQG64391.1"/>
    <property type="molecule type" value="Genomic_DNA"/>
</dbReference>
<accession>A0A7T5VAU1</accession>
<organism evidence="3 4">
    <name type="scientific">Desulfobulbus oligotrophicus</name>
    <dbReference type="NCBI Taxonomy" id="1909699"/>
    <lineage>
        <taxon>Bacteria</taxon>
        <taxon>Pseudomonadati</taxon>
        <taxon>Thermodesulfobacteriota</taxon>
        <taxon>Desulfobulbia</taxon>
        <taxon>Desulfobulbales</taxon>
        <taxon>Desulfobulbaceae</taxon>
        <taxon>Desulfobulbus</taxon>
    </lineage>
</organism>
<evidence type="ECO:0000259" key="2">
    <source>
        <dbReference type="Pfam" id="PF13439"/>
    </source>
</evidence>
<dbReference type="CDD" id="cd03801">
    <property type="entry name" value="GT4_PimA-like"/>
    <property type="match status" value="1"/>
</dbReference>
<dbReference type="RefSeq" id="WP_199263224.1">
    <property type="nucleotide sequence ID" value="NZ_CP054140.1"/>
</dbReference>
<dbReference type="InterPro" id="IPR001296">
    <property type="entry name" value="Glyco_trans_1"/>
</dbReference>
<dbReference type="PANTHER" id="PTHR12526:SF630">
    <property type="entry name" value="GLYCOSYLTRANSFERASE"/>
    <property type="match status" value="1"/>
</dbReference>
<dbReference type="GO" id="GO:0016757">
    <property type="term" value="F:glycosyltransferase activity"/>
    <property type="evidence" value="ECO:0007669"/>
    <property type="project" value="InterPro"/>
</dbReference>
<dbReference type="Gene3D" id="3.40.50.2000">
    <property type="entry name" value="Glycogen Phosphorylase B"/>
    <property type="match status" value="2"/>
</dbReference>
<gene>
    <name evidence="3" type="ORF">HP555_00210</name>
</gene>
<dbReference type="Pfam" id="PF00534">
    <property type="entry name" value="Glycos_transf_1"/>
    <property type="match status" value="1"/>
</dbReference>
<evidence type="ECO:0000313" key="3">
    <source>
        <dbReference type="EMBL" id="QQG64391.1"/>
    </source>
</evidence>
<dbReference type="PANTHER" id="PTHR12526">
    <property type="entry name" value="GLYCOSYLTRANSFERASE"/>
    <property type="match status" value="1"/>
</dbReference>
<reference evidence="3 4" key="1">
    <citation type="submission" date="2020-05" db="EMBL/GenBank/DDBJ databases">
        <title>Complete genome of Desulfobulbus oligotrophicus.</title>
        <authorList>
            <person name="Podar M."/>
        </authorList>
    </citation>
    <scope>NUCLEOTIDE SEQUENCE [LARGE SCALE GENOMIC DNA]</scope>
    <source>
        <strain evidence="3 4">Prop6</strain>
    </source>
</reference>
<keyword evidence="4" id="KW-1185">Reference proteome</keyword>
<name>A0A7T5VAU1_9BACT</name>
<feature type="domain" description="Glycosyl transferase family 1" evidence="1">
    <location>
        <begin position="176"/>
        <end position="338"/>
    </location>
</feature>
<keyword evidence="3" id="KW-0808">Transferase</keyword>
<dbReference type="KEGG" id="dog:HP555_00210"/>
<dbReference type="Proteomes" id="UP000596092">
    <property type="component" value="Chromosome"/>
</dbReference>
<dbReference type="Pfam" id="PF13439">
    <property type="entry name" value="Glyco_transf_4"/>
    <property type="match status" value="1"/>
</dbReference>
<proteinExistence type="predicted"/>
<evidence type="ECO:0000259" key="1">
    <source>
        <dbReference type="Pfam" id="PF00534"/>
    </source>
</evidence>
<dbReference type="SUPFAM" id="SSF53756">
    <property type="entry name" value="UDP-Glycosyltransferase/glycogen phosphorylase"/>
    <property type="match status" value="1"/>
</dbReference>
<dbReference type="InterPro" id="IPR028098">
    <property type="entry name" value="Glyco_trans_4-like_N"/>
</dbReference>
<sequence length="368" mass="41735">MHSIEQHPLVIHTDWSRSWGGQEIRVLTELKELRKHGFRVGLIVPQESELAWRAGVENIAVYPIKKFAKFNPGSWWDLIILIRALKPAVINTHSSEDSWMVGVIARFCCIPLIIRTRHVLAPVSSTFSYKFFPHIVFTCSAAIADQLALKGISRDKLIVLSTGNDEARFRFSRQHRESIRQAYNIADPDILVGNVAFFRHYKGLAFVIRTAAVMPAHFRFMLVGDGEELLGLKALANELGVGDRVIFAGHQEQPEHYFSAFDLFFFSSYEAEGVSQSLIQSLLNGLPVLACRLLSTVETLGFIEDYRLVDYNDVTAAGQALQDLARLPRRDPERMEKQHQAVADHYGTKTMVQSLLETYRRFGVFSQD</sequence>
<feature type="domain" description="Glycosyltransferase subfamily 4-like N-terminal" evidence="2">
    <location>
        <begin position="19"/>
        <end position="167"/>
    </location>
</feature>
<evidence type="ECO:0000313" key="4">
    <source>
        <dbReference type="Proteomes" id="UP000596092"/>
    </source>
</evidence>
<dbReference type="AlphaFoldDB" id="A0A7T5VAU1"/>